<feature type="transmembrane region" description="Helical" evidence="2">
    <location>
        <begin position="155"/>
        <end position="178"/>
    </location>
</feature>
<keyword evidence="4" id="KW-1185">Reference proteome</keyword>
<evidence type="ECO:0000313" key="3">
    <source>
        <dbReference type="EMBL" id="PSN63257.1"/>
    </source>
</evidence>
<name>A0A2T2NCV5_CORCC</name>
<gene>
    <name evidence="3" type="ORF">BS50DRAFT_624040</name>
</gene>
<dbReference type="STRING" id="1448308.A0A2T2NCV5"/>
<reference evidence="3 4" key="1">
    <citation type="journal article" date="2018" name="Front. Microbiol.">
        <title>Genome-Wide Analysis of Corynespora cassiicola Leaf Fall Disease Putative Effectors.</title>
        <authorList>
            <person name="Lopez D."/>
            <person name="Ribeiro S."/>
            <person name="Label P."/>
            <person name="Fumanal B."/>
            <person name="Venisse J.S."/>
            <person name="Kohler A."/>
            <person name="de Oliveira R.R."/>
            <person name="Labutti K."/>
            <person name="Lipzen A."/>
            <person name="Lail K."/>
            <person name="Bauer D."/>
            <person name="Ohm R.A."/>
            <person name="Barry K.W."/>
            <person name="Spatafora J."/>
            <person name="Grigoriev I.V."/>
            <person name="Martin F.M."/>
            <person name="Pujade-Renaud V."/>
        </authorList>
    </citation>
    <scope>NUCLEOTIDE SEQUENCE [LARGE SCALE GENOMIC DNA]</scope>
    <source>
        <strain evidence="3 4">Philippines</strain>
    </source>
</reference>
<protein>
    <recommendedName>
        <fullName evidence="5">Peptidase A1 domain-containing protein</fullName>
    </recommendedName>
</protein>
<keyword evidence="2" id="KW-0472">Membrane</keyword>
<evidence type="ECO:0008006" key="5">
    <source>
        <dbReference type="Google" id="ProtNLM"/>
    </source>
</evidence>
<sequence length="260" mass="27315">MKSLQPHIGLALAAQARHTNNHLSGMSYGSDIENICYGSISTPMTLYLPSTSDGETVPGPELIWLTSIVSDGQTLTTWTFNTTTLTTGLMVAEPIIVGWMQSDLPSFPTPYASSLAQRIGIPFTASPGSLSTLAPPTGTSSPETAGKSNSLSSGAIAGIVIGTASAIILGMALLWFVLRRRRAAARLDDEPKAAEMEDEHAVLSMRKMFVGGKWRSEAGEEGSRHEMESGGAGVGAGVAVELDGRGVVELGVQGVRRELE</sequence>
<feature type="region of interest" description="Disordered" evidence="1">
    <location>
        <begin position="130"/>
        <end position="149"/>
    </location>
</feature>
<dbReference type="Proteomes" id="UP000240883">
    <property type="component" value="Unassembled WGS sequence"/>
</dbReference>
<dbReference type="OrthoDB" id="3798899at2759"/>
<evidence type="ECO:0000256" key="2">
    <source>
        <dbReference type="SAM" id="Phobius"/>
    </source>
</evidence>
<accession>A0A2T2NCV5</accession>
<evidence type="ECO:0000313" key="4">
    <source>
        <dbReference type="Proteomes" id="UP000240883"/>
    </source>
</evidence>
<dbReference type="AlphaFoldDB" id="A0A2T2NCV5"/>
<organism evidence="3 4">
    <name type="scientific">Corynespora cassiicola Philippines</name>
    <dbReference type="NCBI Taxonomy" id="1448308"/>
    <lineage>
        <taxon>Eukaryota</taxon>
        <taxon>Fungi</taxon>
        <taxon>Dikarya</taxon>
        <taxon>Ascomycota</taxon>
        <taxon>Pezizomycotina</taxon>
        <taxon>Dothideomycetes</taxon>
        <taxon>Pleosporomycetidae</taxon>
        <taxon>Pleosporales</taxon>
        <taxon>Corynesporascaceae</taxon>
        <taxon>Corynespora</taxon>
    </lineage>
</organism>
<keyword evidence="2" id="KW-1133">Transmembrane helix</keyword>
<keyword evidence="2" id="KW-0812">Transmembrane</keyword>
<dbReference type="EMBL" id="KZ678140">
    <property type="protein sequence ID" value="PSN63257.1"/>
    <property type="molecule type" value="Genomic_DNA"/>
</dbReference>
<proteinExistence type="predicted"/>
<evidence type="ECO:0000256" key="1">
    <source>
        <dbReference type="SAM" id="MobiDB-lite"/>
    </source>
</evidence>